<accession>A0A0E9S133</accession>
<organism evidence="1">
    <name type="scientific">Anguilla anguilla</name>
    <name type="common">European freshwater eel</name>
    <name type="synonym">Muraena anguilla</name>
    <dbReference type="NCBI Taxonomy" id="7936"/>
    <lineage>
        <taxon>Eukaryota</taxon>
        <taxon>Metazoa</taxon>
        <taxon>Chordata</taxon>
        <taxon>Craniata</taxon>
        <taxon>Vertebrata</taxon>
        <taxon>Euteleostomi</taxon>
        <taxon>Actinopterygii</taxon>
        <taxon>Neopterygii</taxon>
        <taxon>Teleostei</taxon>
        <taxon>Anguilliformes</taxon>
        <taxon>Anguillidae</taxon>
        <taxon>Anguilla</taxon>
    </lineage>
</organism>
<evidence type="ECO:0000313" key="1">
    <source>
        <dbReference type="EMBL" id="JAH34902.1"/>
    </source>
</evidence>
<proteinExistence type="predicted"/>
<dbReference type="AlphaFoldDB" id="A0A0E9S133"/>
<sequence length="66" mass="7617">MFTASLLEKTICCDLQWMCEMRKQLPVINPVIKVSSHTICPAQVPNLFSIAAWCVRLENIVLQMYF</sequence>
<protein>
    <submittedName>
        <fullName evidence="1">Uncharacterized protein</fullName>
    </submittedName>
</protein>
<reference evidence="1" key="2">
    <citation type="journal article" date="2015" name="Fish Shellfish Immunol.">
        <title>Early steps in the European eel (Anguilla anguilla)-Vibrio vulnificus interaction in the gills: Role of the RtxA13 toxin.</title>
        <authorList>
            <person name="Callol A."/>
            <person name="Pajuelo D."/>
            <person name="Ebbesson L."/>
            <person name="Teles M."/>
            <person name="MacKenzie S."/>
            <person name="Amaro C."/>
        </authorList>
    </citation>
    <scope>NUCLEOTIDE SEQUENCE</scope>
</reference>
<name>A0A0E9S133_ANGAN</name>
<dbReference type="EMBL" id="GBXM01073675">
    <property type="protein sequence ID" value="JAH34902.1"/>
    <property type="molecule type" value="Transcribed_RNA"/>
</dbReference>
<reference evidence="1" key="1">
    <citation type="submission" date="2014-11" db="EMBL/GenBank/DDBJ databases">
        <authorList>
            <person name="Amaro Gonzalez C."/>
        </authorList>
    </citation>
    <scope>NUCLEOTIDE SEQUENCE</scope>
</reference>